<dbReference type="GO" id="GO:0045724">
    <property type="term" value="P:positive regulation of cilium assembly"/>
    <property type="evidence" value="ECO:0007669"/>
    <property type="project" value="TreeGrafter"/>
</dbReference>
<reference evidence="6" key="1">
    <citation type="submission" date="2021-02" db="EMBL/GenBank/DDBJ databases">
        <authorList>
            <person name="Nowell W R."/>
        </authorList>
    </citation>
    <scope>NUCLEOTIDE SEQUENCE</scope>
    <source>
        <strain evidence="6">Ploen Becks lab</strain>
    </source>
</reference>
<evidence type="ECO:0000313" key="6">
    <source>
        <dbReference type="EMBL" id="CAF0717622.1"/>
    </source>
</evidence>
<dbReference type="InterPro" id="IPR026757">
    <property type="entry name" value="ENTR1"/>
</dbReference>
<dbReference type="EMBL" id="CAJNOC010000128">
    <property type="protein sequence ID" value="CAF0717622.1"/>
    <property type="molecule type" value="Genomic_DNA"/>
</dbReference>
<dbReference type="GO" id="GO:0055037">
    <property type="term" value="C:recycling endosome"/>
    <property type="evidence" value="ECO:0007669"/>
    <property type="project" value="TreeGrafter"/>
</dbReference>
<evidence type="ECO:0000256" key="2">
    <source>
        <dbReference type="ARBA" id="ARBA00016007"/>
    </source>
</evidence>
<dbReference type="PANTHER" id="PTHR31259">
    <property type="entry name" value="ENDOSOME-ASSOCIATED TRAFFICKING REGULATOR 1"/>
    <property type="match status" value="1"/>
</dbReference>
<evidence type="ECO:0000256" key="3">
    <source>
        <dbReference type="ARBA" id="ARBA00023054"/>
    </source>
</evidence>
<evidence type="ECO:0000256" key="5">
    <source>
        <dbReference type="SAM" id="MobiDB-lite"/>
    </source>
</evidence>
<dbReference type="PANTHER" id="PTHR31259:SF3">
    <property type="entry name" value="ENDOSOME-ASSOCIATED-TRAFFICKING REGULATOR 1"/>
    <property type="match status" value="1"/>
</dbReference>
<comment type="caution">
    <text evidence="6">The sequence shown here is derived from an EMBL/GenBank/DDBJ whole genome shotgun (WGS) entry which is preliminary data.</text>
</comment>
<evidence type="ECO:0000256" key="1">
    <source>
        <dbReference type="ARBA" id="ARBA00007791"/>
    </source>
</evidence>
<dbReference type="SUPFAM" id="SSF57997">
    <property type="entry name" value="Tropomyosin"/>
    <property type="match status" value="1"/>
</dbReference>
<dbReference type="Proteomes" id="UP000663879">
    <property type="component" value="Unassembled WGS sequence"/>
</dbReference>
<dbReference type="GO" id="GO:0030496">
    <property type="term" value="C:midbody"/>
    <property type="evidence" value="ECO:0007669"/>
    <property type="project" value="TreeGrafter"/>
</dbReference>
<dbReference type="AlphaFoldDB" id="A0A813MCW6"/>
<comment type="similarity">
    <text evidence="1">Belongs to the ENTR1 family.</text>
</comment>
<name>A0A813MCW6_9BILA</name>
<gene>
    <name evidence="6" type="ORF">OXX778_LOCUS1837</name>
</gene>
<dbReference type="OrthoDB" id="6499155at2759"/>
<dbReference type="GO" id="GO:1903566">
    <property type="term" value="P:positive regulation of protein localization to cilium"/>
    <property type="evidence" value="ECO:0007669"/>
    <property type="project" value="TreeGrafter"/>
</dbReference>
<proteinExistence type="inferred from homology"/>
<organism evidence="6 7">
    <name type="scientific">Brachionus calyciflorus</name>
    <dbReference type="NCBI Taxonomy" id="104777"/>
    <lineage>
        <taxon>Eukaryota</taxon>
        <taxon>Metazoa</taxon>
        <taxon>Spiralia</taxon>
        <taxon>Gnathifera</taxon>
        <taxon>Rotifera</taxon>
        <taxon>Eurotatoria</taxon>
        <taxon>Monogononta</taxon>
        <taxon>Pseudotrocha</taxon>
        <taxon>Ploima</taxon>
        <taxon>Brachionidae</taxon>
        <taxon>Brachionus</taxon>
    </lineage>
</organism>
<sequence length="259" mass="29041">MNESSDDEVKLLKKNQLNPFSFKNFQSPKETDIPTIDLPPIGDYDSSSSQSNPFSFKGFVQTEPDIDLPDISSELPEPPGLNSLSVNDLPCEIDIYDPTSLPAINDDTENLKEELNFSKETIYKQQNKIAKLEKRLTELEKKEESEAKTLELLVQQVENNLEKATARAIEAERKVELLKQELSQMKSQMNQLKTENLVLKNGNANNRNLFLKINGIASELNGAAFSAEKSLSFLSKGVESLKIIASNLESLEKLSEVFD</sequence>
<protein>
    <recommendedName>
        <fullName evidence="2">Endosome-associated-trafficking regulator 1</fullName>
    </recommendedName>
</protein>
<accession>A0A813MCW6</accession>
<keyword evidence="7" id="KW-1185">Reference proteome</keyword>
<feature type="coiled-coil region" evidence="4">
    <location>
        <begin position="115"/>
        <end position="195"/>
    </location>
</feature>
<evidence type="ECO:0000313" key="7">
    <source>
        <dbReference type="Proteomes" id="UP000663879"/>
    </source>
</evidence>
<dbReference type="GO" id="GO:0005769">
    <property type="term" value="C:early endosome"/>
    <property type="evidence" value="ECO:0007669"/>
    <property type="project" value="TreeGrafter"/>
</dbReference>
<dbReference type="GO" id="GO:0032465">
    <property type="term" value="P:regulation of cytokinesis"/>
    <property type="evidence" value="ECO:0007669"/>
    <property type="project" value="TreeGrafter"/>
</dbReference>
<keyword evidence="3 4" id="KW-0175">Coiled coil</keyword>
<feature type="region of interest" description="Disordered" evidence="5">
    <location>
        <begin position="21"/>
        <end position="59"/>
    </location>
</feature>
<evidence type="ECO:0000256" key="4">
    <source>
        <dbReference type="SAM" id="Coils"/>
    </source>
</evidence>
<dbReference type="GO" id="GO:0005813">
    <property type="term" value="C:centrosome"/>
    <property type="evidence" value="ECO:0007669"/>
    <property type="project" value="TreeGrafter"/>
</dbReference>
<dbReference type="GO" id="GO:0036064">
    <property type="term" value="C:ciliary basal body"/>
    <property type="evidence" value="ECO:0007669"/>
    <property type="project" value="TreeGrafter"/>
</dbReference>